<evidence type="ECO:0000313" key="1">
    <source>
        <dbReference type="EMBL" id="WXA96778.1"/>
    </source>
</evidence>
<reference evidence="1 2" key="1">
    <citation type="submission" date="2021-12" db="EMBL/GenBank/DDBJ databases">
        <title>Discovery of the Pendulisporaceae a myxobacterial family with distinct sporulation behavior and unique specialized metabolism.</title>
        <authorList>
            <person name="Garcia R."/>
            <person name="Popoff A."/>
            <person name="Bader C.D."/>
            <person name="Loehr J."/>
            <person name="Walesch S."/>
            <person name="Walt C."/>
            <person name="Boldt J."/>
            <person name="Bunk B."/>
            <person name="Haeckl F.J.F.P.J."/>
            <person name="Gunesch A.P."/>
            <person name="Birkelbach J."/>
            <person name="Nuebel U."/>
            <person name="Pietschmann T."/>
            <person name="Bach T."/>
            <person name="Mueller R."/>
        </authorList>
    </citation>
    <scope>NUCLEOTIDE SEQUENCE [LARGE SCALE GENOMIC DNA]</scope>
    <source>
        <strain evidence="1 2">MSr12523</strain>
    </source>
</reference>
<dbReference type="RefSeq" id="WP_394847394.1">
    <property type="nucleotide sequence ID" value="NZ_CP089982.1"/>
</dbReference>
<gene>
    <name evidence="1" type="ORF">LZC95_08005</name>
</gene>
<organism evidence="1 2">
    <name type="scientific">Pendulispora brunnea</name>
    <dbReference type="NCBI Taxonomy" id="2905690"/>
    <lineage>
        <taxon>Bacteria</taxon>
        <taxon>Pseudomonadati</taxon>
        <taxon>Myxococcota</taxon>
        <taxon>Myxococcia</taxon>
        <taxon>Myxococcales</taxon>
        <taxon>Sorangiineae</taxon>
        <taxon>Pendulisporaceae</taxon>
        <taxon>Pendulispora</taxon>
    </lineage>
</organism>
<evidence type="ECO:0008006" key="3">
    <source>
        <dbReference type="Google" id="ProtNLM"/>
    </source>
</evidence>
<sequence length="74" mass="7976">MSTEYLVKRGSVTVAQQGADGRWTERATVRTGETCAVHPDEAAQLVKLGVIELVSPEKPVDGKGKKAQGEEPRK</sequence>
<dbReference type="EMBL" id="CP089982">
    <property type="protein sequence ID" value="WXA96778.1"/>
    <property type="molecule type" value="Genomic_DNA"/>
</dbReference>
<dbReference type="Proteomes" id="UP001379533">
    <property type="component" value="Chromosome"/>
</dbReference>
<name>A0ABZ2KDK3_9BACT</name>
<protein>
    <recommendedName>
        <fullName evidence="3">Hypervirulence associated protein TUDOR domain-containing protein</fullName>
    </recommendedName>
</protein>
<keyword evidence="2" id="KW-1185">Reference proteome</keyword>
<evidence type="ECO:0000313" key="2">
    <source>
        <dbReference type="Proteomes" id="UP001379533"/>
    </source>
</evidence>
<proteinExistence type="predicted"/>
<accession>A0ABZ2KDK3</accession>